<organism evidence="10 11">
    <name type="scientific">Mucilaginibacter ximonensis</name>
    <dbReference type="NCBI Taxonomy" id="538021"/>
    <lineage>
        <taxon>Bacteria</taxon>
        <taxon>Pseudomonadati</taxon>
        <taxon>Bacteroidota</taxon>
        <taxon>Sphingobacteriia</taxon>
        <taxon>Sphingobacteriales</taxon>
        <taxon>Sphingobacteriaceae</taxon>
        <taxon>Mucilaginibacter</taxon>
    </lineage>
</organism>
<proteinExistence type="predicted"/>
<evidence type="ECO:0000256" key="2">
    <source>
        <dbReference type="ARBA" id="ARBA00004586"/>
    </source>
</evidence>
<feature type="transmembrane region" description="Helical" evidence="9">
    <location>
        <begin position="260"/>
        <end position="280"/>
    </location>
</feature>
<feature type="transmembrane region" description="Helical" evidence="9">
    <location>
        <begin position="338"/>
        <end position="359"/>
    </location>
</feature>
<comment type="subcellular location">
    <subcellularLocation>
        <location evidence="1">Endomembrane system</location>
        <topology evidence="1">Multi-pass membrane protein</topology>
    </subcellularLocation>
    <subcellularLocation>
        <location evidence="2">Endoplasmic reticulum membrane</location>
    </subcellularLocation>
</comment>
<evidence type="ECO:0000256" key="3">
    <source>
        <dbReference type="ARBA" id="ARBA00022676"/>
    </source>
</evidence>
<feature type="transmembrane region" description="Helical" evidence="9">
    <location>
        <begin position="118"/>
        <end position="135"/>
    </location>
</feature>
<keyword evidence="5 9" id="KW-0812">Transmembrane</keyword>
<keyword evidence="4" id="KW-0808">Transferase</keyword>
<feature type="transmembrane region" description="Helical" evidence="9">
    <location>
        <begin position="204"/>
        <end position="223"/>
    </location>
</feature>
<dbReference type="Proteomes" id="UP001597557">
    <property type="component" value="Unassembled WGS sequence"/>
</dbReference>
<keyword evidence="6" id="KW-0256">Endoplasmic reticulum</keyword>
<comment type="caution">
    <text evidence="10">The sequence shown here is derived from an EMBL/GenBank/DDBJ whole genome shotgun (WGS) entry which is preliminary data.</text>
</comment>
<evidence type="ECO:0000256" key="4">
    <source>
        <dbReference type="ARBA" id="ARBA00022679"/>
    </source>
</evidence>
<sequence>MFTRKAILLAAFFIYTISAVFNNGFYYYDEHYQLIEFAELKSGENKPSDLAWEYKAKIRPAIQPLIAYLFLSVAKAFNVTDPYVSMMGLRFLTAILAVLIISYFIKQTDFLIKPDFKIWYNLLSYFLWFLPFINARFSSESYAGLTFILGLAILLSNLKYKFILTGALLGLSFLFRFQTAFMSLGLILWIIFIYQSRLSNICKLLLGGIAVLTLGFVIDYWYYGQLTATFVNYYIANVVNDVASGYGRSPWYFYLTESTGAATIPLGLLIWVCLCIQLIVNNRNFISWVLLPFLIVHLIVPHKELRFLFPIVNFIPLTMVLSLQTLGGFSLFKTTFKWSALVSVMLIFENCVALLMIMLSPADDEGRANITQKIHNDYSNRKVVLLTTKGANPYQPIPIKQHFYFDKNVDDQPLNLFTPIQFDNNVKTLVVIQADQISYYTFLFEPYKLNKLETGIPDWICYIKTFTGYENHSLLLFEVMPKN</sequence>
<evidence type="ECO:0000256" key="5">
    <source>
        <dbReference type="ARBA" id="ARBA00022692"/>
    </source>
</evidence>
<reference evidence="11" key="1">
    <citation type="journal article" date="2019" name="Int. J. Syst. Evol. Microbiol.">
        <title>The Global Catalogue of Microorganisms (GCM) 10K type strain sequencing project: providing services to taxonomists for standard genome sequencing and annotation.</title>
        <authorList>
            <consortium name="The Broad Institute Genomics Platform"/>
            <consortium name="The Broad Institute Genome Sequencing Center for Infectious Disease"/>
            <person name="Wu L."/>
            <person name="Ma J."/>
        </authorList>
    </citation>
    <scope>NUCLEOTIDE SEQUENCE [LARGE SCALE GENOMIC DNA]</scope>
    <source>
        <strain evidence="11">KCTC 22437</strain>
    </source>
</reference>
<feature type="transmembrane region" description="Helical" evidence="9">
    <location>
        <begin position="89"/>
        <end position="106"/>
    </location>
</feature>
<gene>
    <name evidence="10" type="ORF">ACFS5N_09835</name>
</gene>
<evidence type="ECO:0000256" key="9">
    <source>
        <dbReference type="SAM" id="Phobius"/>
    </source>
</evidence>
<dbReference type="InterPro" id="IPR005599">
    <property type="entry name" value="GPI_mannosylTrfase"/>
</dbReference>
<feature type="transmembrane region" description="Helical" evidence="9">
    <location>
        <begin position="285"/>
        <end position="301"/>
    </location>
</feature>
<dbReference type="RefSeq" id="WP_377184822.1">
    <property type="nucleotide sequence ID" value="NZ_JBHUPD010000002.1"/>
</dbReference>
<feature type="transmembrane region" description="Helical" evidence="9">
    <location>
        <begin position="307"/>
        <end position="326"/>
    </location>
</feature>
<evidence type="ECO:0000313" key="10">
    <source>
        <dbReference type="EMBL" id="MFD2872769.1"/>
    </source>
</evidence>
<keyword evidence="3" id="KW-0328">Glycosyltransferase</keyword>
<feature type="transmembrane region" description="Helical" evidence="9">
    <location>
        <begin position="166"/>
        <end position="192"/>
    </location>
</feature>
<evidence type="ECO:0000256" key="1">
    <source>
        <dbReference type="ARBA" id="ARBA00004127"/>
    </source>
</evidence>
<protein>
    <recommendedName>
        <fullName evidence="12">Phosphatidylinositol glycan class B</fullName>
    </recommendedName>
</protein>
<evidence type="ECO:0000256" key="6">
    <source>
        <dbReference type="ARBA" id="ARBA00022824"/>
    </source>
</evidence>
<keyword evidence="7 9" id="KW-1133">Transmembrane helix</keyword>
<name>A0ABW5YBJ9_9SPHI</name>
<keyword evidence="8 9" id="KW-0472">Membrane</keyword>
<evidence type="ECO:0000256" key="7">
    <source>
        <dbReference type="ARBA" id="ARBA00022989"/>
    </source>
</evidence>
<accession>A0ABW5YBJ9</accession>
<keyword evidence="11" id="KW-1185">Reference proteome</keyword>
<dbReference type="Pfam" id="PF03901">
    <property type="entry name" value="Glyco_transf_22"/>
    <property type="match status" value="1"/>
</dbReference>
<dbReference type="PANTHER" id="PTHR22760">
    <property type="entry name" value="GLYCOSYLTRANSFERASE"/>
    <property type="match status" value="1"/>
</dbReference>
<evidence type="ECO:0000313" key="11">
    <source>
        <dbReference type="Proteomes" id="UP001597557"/>
    </source>
</evidence>
<dbReference type="EMBL" id="JBHUPD010000002">
    <property type="protein sequence ID" value="MFD2872769.1"/>
    <property type="molecule type" value="Genomic_DNA"/>
</dbReference>
<evidence type="ECO:0008006" key="12">
    <source>
        <dbReference type="Google" id="ProtNLM"/>
    </source>
</evidence>
<evidence type="ECO:0000256" key="8">
    <source>
        <dbReference type="ARBA" id="ARBA00023136"/>
    </source>
</evidence>